<dbReference type="GO" id="GO:0005634">
    <property type="term" value="C:nucleus"/>
    <property type="evidence" value="ECO:0007669"/>
    <property type="project" value="UniProtKB-SubCell"/>
</dbReference>
<dbReference type="Pfam" id="PF21974">
    <property type="entry name" value="SPN1_m3Gcap_bd"/>
    <property type="match status" value="1"/>
</dbReference>
<comment type="subcellular location">
    <subcellularLocation>
        <location evidence="3">Cytoplasm</location>
    </subcellularLocation>
    <subcellularLocation>
        <location evidence="2">Nucleus</location>
    </subcellularLocation>
</comment>
<evidence type="ECO:0000256" key="1">
    <source>
        <dbReference type="ARBA" id="ARBA00003975"/>
    </source>
</evidence>
<organism evidence="13">
    <name type="scientific">Clastoptera arizonana</name>
    <name type="common">Arizona spittle bug</name>
    <dbReference type="NCBI Taxonomy" id="38151"/>
    <lineage>
        <taxon>Eukaryota</taxon>
        <taxon>Metazoa</taxon>
        <taxon>Ecdysozoa</taxon>
        <taxon>Arthropoda</taxon>
        <taxon>Hexapoda</taxon>
        <taxon>Insecta</taxon>
        <taxon>Pterygota</taxon>
        <taxon>Neoptera</taxon>
        <taxon>Paraneoptera</taxon>
        <taxon>Hemiptera</taxon>
        <taxon>Auchenorrhyncha</taxon>
        <taxon>Cercopoidea</taxon>
        <taxon>Clastopteridae</taxon>
        <taxon>Clastoptera</taxon>
    </lineage>
</organism>
<evidence type="ECO:0000256" key="2">
    <source>
        <dbReference type="ARBA" id="ARBA00004123"/>
    </source>
</evidence>
<dbReference type="InterPro" id="IPR047857">
    <property type="entry name" value="Snurportin1_C"/>
</dbReference>
<comment type="function">
    <text evidence="1">Functions as an U snRNP-specific nuclear import adapter. Involved in the trimethylguanosine (m3G)-cap-dependent nuclear import of U snRNPs. Binds specifically to the terminal m3G-cap U snRNAs.</text>
</comment>
<reference evidence="13" key="1">
    <citation type="submission" date="2015-12" db="EMBL/GenBank/DDBJ databases">
        <title>De novo transcriptome assembly of four potential Pierce s Disease insect vectors from Arizona vineyards.</title>
        <authorList>
            <person name="Tassone E.E."/>
        </authorList>
    </citation>
    <scope>NUCLEOTIDE SEQUENCE</scope>
</reference>
<evidence type="ECO:0000259" key="12">
    <source>
        <dbReference type="Pfam" id="PF21974"/>
    </source>
</evidence>
<dbReference type="EMBL" id="GEDC01022884">
    <property type="protein sequence ID" value="JAS14414.1"/>
    <property type="molecule type" value="Transcribed_RNA"/>
</dbReference>
<evidence type="ECO:0000256" key="3">
    <source>
        <dbReference type="ARBA" id="ARBA00004496"/>
    </source>
</evidence>
<feature type="region of interest" description="Disordered" evidence="10">
    <location>
        <begin position="306"/>
        <end position="330"/>
    </location>
</feature>
<dbReference type="GO" id="GO:0005737">
    <property type="term" value="C:cytoplasm"/>
    <property type="evidence" value="ECO:0007669"/>
    <property type="project" value="UniProtKB-SubCell"/>
</dbReference>
<evidence type="ECO:0000313" key="13">
    <source>
        <dbReference type="EMBL" id="JAS14414.1"/>
    </source>
</evidence>
<keyword evidence="6" id="KW-0813">Transport</keyword>
<dbReference type="InterPro" id="IPR024721">
    <property type="entry name" value="Snurportin-1_N"/>
</dbReference>
<protein>
    <recommendedName>
        <fullName evidence="5">Snurportin-1</fullName>
    </recommendedName>
</protein>
<comment type="similarity">
    <text evidence="4">Belongs to the snurportin family.</text>
</comment>
<dbReference type="Gene3D" id="3.30.470.30">
    <property type="entry name" value="DNA ligase/mRNA capping enzyme"/>
    <property type="match status" value="1"/>
</dbReference>
<dbReference type="GO" id="GO:0061015">
    <property type="term" value="P:snRNA import into nucleus"/>
    <property type="evidence" value="ECO:0007669"/>
    <property type="project" value="InterPro"/>
</dbReference>
<keyword evidence="8" id="KW-0694">RNA-binding</keyword>
<evidence type="ECO:0000256" key="4">
    <source>
        <dbReference type="ARBA" id="ARBA00007540"/>
    </source>
</evidence>
<dbReference type="AlphaFoldDB" id="A0A1B6CLR8"/>
<dbReference type="InterPro" id="IPR017336">
    <property type="entry name" value="Snurportin-1"/>
</dbReference>
<dbReference type="CDD" id="cd09232">
    <property type="entry name" value="Snurportin-1_C"/>
    <property type="match status" value="1"/>
</dbReference>
<evidence type="ECO:0000256" key="10">
    <source>
        <dbReference type="SAM" id="MobiDB-lite"/>
    </source>
</evidence>
<evidence type="ECO:0000256" key="8">
    <source>
        <dbReference type="ARBA" id="ARBA00022884"/>
    </source>
</evidence>
<proteinExistence type="inferred from homology"/>
<gene>
    <name evidence="13" type="ORF">g.7966</name>
</gene>
<evidence type="ECO:0000256" key="5">
    <source>
        <dbReference type="ARBA" id="ARBA00016034"/>
    </source>
</evidence>
<name>A0A1B6CLR8_9HEMI</name>
<sequence>MKIMDEIISNWNISLDVHSSKNVEVQTLHPRSLSYKSKQIYLSTIDDRRRTILAEQKENRLAVIERFRGLFDKENFMEWHDIEKKRTHPCRKKIKELINQLMYSEWLWKAPSDCSEWLVKLCPVGKRVVLLAKGGKSFAFYKNGLYKKLHTNLPGGNMESIKDYCVLDCIYNNDTDFYYVLDVLYWKLCFLNSTCDFRFYWLNNKFKEENYSPKLGLLQSYPISDLERILNVHPHYSNDTPKLDGVLFYHKQALYEPGITPLVGWLKPFMVPTIMNIPVHCNYVDGIDLNNIQEIMAIENQHYYSTKKKGKRKTPKQKTPNKFPESMEET</sequence>
<feature type="compositionally biased region" description="Basic residues" evidence="10">
    <location>
        <begin position="306"/>
        <end position="316"/>
    </location>
</feature>
<feature type="domain" description="Snurportin-1 N-terminal" evidence="11">
    <location>
        <begin position="29"/>
        <end position="68"/>
    </location>
</feature>
<dbReference type="SUPFAM" id="SSF56091">
    <property type="entry name" value="DNA ligase/mRNA capping enzyme, catalytic domain"/>
    <property type="match status" value="1"/>
</dbReference>
<feature type="domain" description="Snurportin-1 m3G cap-binding" evidence="12">
    <location>
        <begin position="100"/>
        <end position="268"/>
    </location>
</feature>
<evidence type="ECO:0000256" key="6">
    <source>
        <dbReference type="ARBA" id="ARBA00022448"/>
    </source>
</evidence>
<evidence type="ECO:0000256" key="7">
    <source>
        <dbReference type="ARBA" id="ARBA00022490"/>
    </source>
</evidence>
<dbReference type="GO" id="GO:0003723">
    <property type="term" value="F:RNA binding"/>
    <property type="evidence" value="ECO:0007669"/>
    <property type="project" value="UniProtKB-KW"/>
</dbReference>
<dbReference type="PANTHER" id="PTHR13403:SF6">
    <property type="entry name" value="SNURPORTIN-1"/>
    <property type="match status" value="1"/>
</dbReference>
<evidence type="ECO:0000259" key="11">
    <source>
        <dbReference type="Pfam" id="PF11538"/>
    </source>
</evidence>
<dbReference type="Pfam" id="PF11538">
    <property type="entry name" value="Snurportin1"/>
    <property type="match status" value="1"/>
</dbReference>
<evidence type="ECO:0000256" key="9">
    <source>
        <dbReference type="ARBA" id="ARBA00023242"/>
    </source>
</evidence>
<keyword evidence="9" id="KW-0539">Nucleus</keyword>
<keyword evidence="7" id="KW-0963">Cytoplasm</keyword>
<dbReference type="PANTHER" id="PTHR13403">
    <property type="entry name" value="SNURPORTIN1 RNUT1 PROTEIN RNA, U TRANSPORTER 1"/>
    <property type="match status" value="1"/>
</dbReference>
<accession>A0A1B6CLR8</accession>